<dbReference type="InterPro" id="IPR041657">
    <property type="entry name" value="HTH_17"/>
</dbReference>
<dbReference type="EMBL" id="AP018365">
    <property type="protein sequence ID" value="BBA99236.1"/>
    <property type="molecule type" value="Genomic_DNA"/>
</dbReference>
<protein>
    <recommendedName>
        <fullName evidence="1">Helix-turn-helix domain-containing protein</fullName>
    </recommendedName>
</protein>
<sequence>MVATPLANHQTQYLTTDDVAARYRTAPSTIRYWRHIGYGPKGIKVGRRVLYTQAELDRFEQKLAEQESA</sequence>
<dbReference type="SUPFAM" id="SSF46955">
    <property type="entry name" value="Putative DNA-binding domain"/>
    <property type="match status" value="1"/>
</dbReference>
<feature type="domain" description="Helix-turn-helix" evidence="1">
    <location>
        <begin position="13"/>
        <end position="61"/>
    </location>
</feature>
<dbReference type="Proteomes" id="UP000595703">
    <property type="component" value="Chromosome"/>
</dbReference>
<evidence type="ECO:0000259" key="1">
    <source>
        <dbReference type="Pfam" id="PF12728"/>
    </source>
</evidence>
<name>A0A7U3UUZ8_9ACTN</name>
<reference evidence="2 3" key="1">
    <citation type="journal article" date="2010" name="J. Bacteriol.">
        <title>Biochemical characterization of a novel indole prenyltransferase from Streptomyces sp. SN-593.</title>
        <authorList>
            <person name="Takahashi S."/>
            <person name="Takagi H."/>
            <person name="Toyoda A."/>
            <person name="Uramoto M."/>
            <person name="Nogawa T."/>
            <person name="Ueki M."/>
            <person name="Sakaki Y."/>
            <person name="Osada H."/>
        </authorList>
    </citation>
    <scope>NUCLEOTIDE SEQUENCE [LARGE SCALE GENOMIC DNA]</scope>
    <source>
        <strain evidence="2 3">SN-593</strain>
    </source>
</reference>
<dbReference type="Gene3D" id="1.10.1660.10">
    <property type="match status" value="1"/>
</dbReference>
<keyword evidence="3" id="KW-1185">Reference proteome</keyword>
<gene>
    <name evidence="2" type="ORF">RVR_5774</name>
</gene>
<accession>A0A7U3UUZ8</accession>
<reference evidence="2 3" key="4">
    <citation type="journal article" date="2020" name="Sci. Rep.">
        <title>beta-carboline chemical signals induce reveromycin production through a LuxR family regulator in Streptomyces sp. SN-593.</title>
        <authorList>
            <person name="Panthee S."/>
            <person name="Kito N."/>
            <person name="Hayashi T."/>
            <person name="Shimizu T."/>
            <person name="Ishikawa J."/>
            <person name="Hamamoto H."/>
            <person name="Osada H."/>
            <person name="Takahashi S."/>
        </authorList>
    </citation>
    <scope>NUCLEOTIDE SEQUENCE [LARGE SCALE GENOMIC DNA]</scope>
    <source>
        <strain evidence="2 3">SN-593</strain>
    </source>
</reference>
<dbReference type="RefSeq" id="WP_202235253.1">
    <property type="nucleotide sequence ID" value="NZ_AP018365.1"/>
</dbReference>
<reference evidence="2 3" key="2">
    <citation type="journal article" date="2011" name="J. Antibiot.">
        <title>Furaquinocins I and J: novel polyketide isoprenoid hybrid compounds from Streptomyces reveromyceticus SN-593.</title>
        <authorList>
            <person name="Panthee S."/>
            <person name="Takahashi S."/>
            <person name="Takagi H."/>
            <person name="Nogawa T."/>
            <person name="Oowada E."/>
            <person name="Uramoto M."/>
            <person name="Osada H."/>
        </authorList>
    </citation>
    <scope>NUCLEOTIDE SEQUENCE [LARGE SCALE GENOMIC DNA]</scope>
    <source>
        <strain evidence="2 3">SN-593</strain>
    </source>
</reference>
<proteinExistence type="predicted"/>
<evidence type="ECO:0000313" key="2">
    <source>
        <dbReference type="EMBL" id="BBA99236.1"/>
    </source>
</evidence>
<dbReference type="AlphaFoldDB" id="A0A7U3UUZ8"/>
<dbReference type="KEGG" id="arev:RVR_5774"/>
<reference evidence="2 3" key="3">
    <citation type="journal article" date="2011" name="Nat. Chem. Biol.">
        <title>Reveromycin A biosynthesis uses RevG and RevJ for stereospecific spiroacetal formation.</title>
        <authorList>
            <person name="Takahashi S."/>
            <person name="Toyoda A."/>
            <person name="Sekiyama Y."/>
            <person name="Takagi H."/>
            <person name="Nogawa T."/>
            <person name="Uramoto M."/>
            <person name="Suzuki R."/>
            <person name="Koshino H."/>
            <person name="Kumano T."/>
            <person name="Panthee S."/>
            <person name="Dairi T."/>
            <person name="Ishikawa J."/>
            <person name="Ikeda H."/>
            <person name="Sakaki Y."/>
            <person name="Osada H."/>
        </authorList>
    </citation>
    <scope>NUCLEOTIDE SEQUENCE [LARGE SCALE GENOMIC DNA]</scope>
    <source>
        <strain evidence="2 3">SN-593</strain>
    </source>
</reference>
<dbReference type="Pfam" id="PF12728">
    <property type="entry name" value="HTH_17"/>
    <property type="match status" value="1"/>
</dbReference>
<evidence type="ECO:0000313" key="3">
    <source>
        <dbReference type="Proteomes" id="UP000595703"/>
    </source>
</evidence>
<dbReference type="InterPro" id="IPR009061">
    <property type="entry name" value="DNA-bd_dom_put_sf"/>
</dbReference>
<organism evidence="2 3">
    <name type="scientific">Actinacidiphila reveromycinica</name>
    <dbReference type="NCBI Taxonomy" id="659352"/>
    <lineage>
        <taxon>Bacteria</taxon>
        <taxon>Bacillati</taxon>
        <taxon>Actinomycetota</taxon>
        <taxon>Actinomycetes</taxon>
        <taxon>Kitasatosporales</taxon>
        <taxon>Streptomycetaceae</taxon>
        <taxon>Actinacidiphila</taxon>
    </lineage>
</organism>